<proteinExistence type="predicted"/>
<reference evidence="2" key="1">
    <citation type="submission" date="2021-12" db="EMBL/GenBank/DDBJ databases">
        <title>Enterovibrio ZSDZ35 sp. nov. and Enterovibrio ZSDZ42 sp. nov., isolated from coastal seawater in Qingdao.</title>
        <authorList>
            <person name="Zhang P."/>
        </authorList>
    </citation>
    <scope>NUCLEOTIDE SEQUENCE</scope>
    <source>
        <strain evidence="2">ZSDZ42</strain>
    </source>
</reference>
<protein>
    <submittedName>
        <fullName evidence="2">Uncharacterized protein</fullName>
    </submittedName>
</protein>
<organism evidence="2 3">
    <name type="scientific">Enterovibrio gelatinilyticus</name>
    <dbReference type="NCBI Taxonomy" id="2899819"/>
    <lineage>
        <taxon>Bacteria</taxon>
        <taxon>Pseudomonadati</taxon>
        <taxon>Pseudomonadota</taxon>
        <taxon>Gammaproteobacteria</taxon>
        <taxon>Vibrionales</taxon>
        <taxon>Vibrionaceae</taxon>
        <taxon>Enterovibrio</taxon>
    </lineage>
</organism>
<evidence type="ECO:0000313" key="3">
    <source>
        <dbReference type="Proteomes" id="UP001149400"/>
    </source>
</evidence>
<name>A0ABT5R870_9GAMM</name>
<evidence type="ECO:0000313" key="2">
    <source>
        <dbReference type="EMBL" id="MDD1796030.1"/>
    </source>
</evidence>
<feature type="signal peptide" evidence="1">
    <location>
        <begin position="1"/>
        <end position="19"/>
    </location>
</feature>
<dbReference type="EMBL" id="JAJUBC010000040">
    <property type="protein sequence ID" value="MDD1796030.1"/>
    <property type="molecule type" value="Genomic_DNA"/>
</dbReference>
<evidence type="ECO:0000256" key="1">
    <source>
        <dbReference type="SAM" id="SignalP"/>
    </source>
</evidence>
<dbReference type="RefSeq" id="WP_274166792.1">
    <property type="nucleotide sequence ID" value="NZ_JAJUBC010000040.1"/>
</dbReference>
<accession>A0ABT5R870</accession>
<dbReference type="Proteomes" id="UP001149400">
    <property type="component" value="Unassembled WGS sequence"/>
</dbReference>
<comment type="caution">
    <text evidence="2">The sequence shown here is derived from an EMBL/GenBank/DDBJ whole genome shotgun (WGS) entry which is preliminary data.</text>
</comment>
<gene>
    <name evidence="2" type="ORF">LRP50_23195</name>
</gene>
<feature type="chain" id="PRO_5046429958" evidence="1">
    <location>
        <begin position="20"/>
        <end position="246"/>
    </location>
</feature>
<keyword evidence="1" id="KW-0732">Signal</keyword>
<keyword evidence="3" id="KW-1185">Reference proteome</keyword>
<sequence>MKKFMITALALVCSSAAIAATDHAVLNVEGEIQINGKTVIDKDGNWTGKLTSNVINIEEYADAISVTRVVLKKKNDDSNEYHLVYNPSTGVATKEESLINNDVFWSMEWFDRTNVSNKVKTTTKNWNEDTQSHQTCTNTVANTFAATTSYAPVALGSLSARGDVYTSETLSNDCDADTIGTTTQNYLSMAMIVTAQASYTFGQETLEDCIYVSQINSWRDTVQPRVYCKGVGLVAFDDFELKTIIK</sequence>